<proteinExistence type="predicted"/>
<name>A0A381XTK2_9ZZZZ</name>
<organism evidence="1">
    <name type="scientific">marine metagenome</name>
    <dbReference type="NCBI Taxonomy" id="408172"/>
    <lineage>
        <taxon>unclassified sequences</taxon>
        <taxon>metagenomes</taxon>
        <taxon>ecological metagenomes</taxon>
    </lineage>
</organism>
<dbReference type="EMBL" id="UINC01016179">
    <property type="protein sequence ID" value="SVA67563.1"/>
    <property type="molecule type" value="Genomic_DNA"/>
</dbReference>
<reference evidence="1" key="1">
    <citation type="submission" date="2018-05" db="EMBL/GenBank/DDBJ databases">
        <authorList>
            <person name="Lanie J.A."/>
            <person name="Ng W.-L."/>
            <person name="Kazmierczak K.M."/>
            <person name="Andrzejewski T.M."/>
            <person name="Davidsen T.M."/>
            <person name="Wayne K.J."/>
            <person name="Tettelin H."/>
            <person name="Glass J.I."/>
            <person name="Rusch D."/>
            <person name="Podicherti R."/>
            <person name="Tsui H.-C.T."/>
            <person name="Winkler M.E."/>
        </authorList>
    </citation>
    <scope>NUCLEOTIDE SEQUENCE</scope>
</reference>
<protein>
    <submittedName>
        <fullName evidence="1">Uncharacterized protein</fullName>
    </submittedName>
</protein>
<accession>A0A381XTK2</accession>
<gene>
    <name evidence="1" type="ORF">METZ01_LOCUS120417</name>
</gene>
<sequence length="31" mass="3284">MGLLIMGGLPKLVLYKEKANITSASPSPLIK</sequence>
<evidence type="ECO:0000313" key="1">
    <source>
        <dbReference type="EMBL" id="SVA67563.1"/>
    </source>
</evidence>
<dbReference type="AlphaFoldDB" id="A0A381XTK2"/>